<dbReference type="InterPro" id="IPR016169">
    <property type="entry name" value="FAD-bd_PCMH_sub2"/>
</dbReference>
<sequence length="97" mass="10897">TAFPHRYATHNLTIGAVWPDGIDPEPHAAWADAYWDKVKGFTDGFYTNDAYGINAAVAESNYLTNHDRLVEVKTKYDPTNLFRVNTNIKPAPQKQSS</sequence>
<dbReference type="EMBL" id="UINC01157918">
    <property type="protein sequence ID" value="SVD55166.1"/>
    <property type="molecule type" value="Genomic_DNA"/>
</dbReference>
<dbReference type="GO" id="GO:0050660">
    <property type="term" value="F:flavin adenine dinucleotide binding"/>
    <property type="evidence" value="ECO:0007669"/>
    <property type="project" value="InterPro"/>
</dbReference>
<feature type="domain" description="Berberine/berberine-like" evidence="1">
    <location>
        <begin position="62"/>
        <end position="89"/>
    </location>
</feature>
<dbReference type="InterPro" id="IPR012951">
    <property type="entry name" value="BBE"/>
</dbReference>
<dbReference type="Gene3D" id="3.40.462.20">
    <property type="match status" value="1"/>
</dbReference>
<accession>A0A382W8H1</accession>
<evidence type="ECO:0000313" key="2">
    <source>
        <dbReference type="EMBL" id="SVD55166.1"/>
    </source>
</evidence>
<dbReference type="GO" id="GO:0016491">
    <property type="term" value="F:oxidoreductase activity"/>
    <property type="evidence" value="ECO:0007669"/>
    <property type="project" value="InterPro"/>
</dbReference>
<dbReference type="AlphaFoldDB" id="A0A382W8H1"/>
<feature type="non-terminal residue" evidence="2">
    <location>
        <position position="1"/>
    </location>
</feature>
<organism evidence="2">
    <name type="scientific">marine metagenome</name>
    <dbReference type="NCBI Taxonomy" id="408172"/>
    <lineage>
        <taxon>unclassified sequences</taxon>
        <taxon>metagenomes</taxon>
        <taxon>ecological metagenomes</taxon>
    </lineage>
</organism>
<reference evidence="2" key="1">
    <citation type="submission" date="2018-05" db="EMBL/GenBank/DDBJ databases">
        <authorList>
            <person name="Lanie J.A."/>
            <person name="Ng W.-L."/>
            <person name="Kazmierczak K.M."/>
            <person name="Andrzejewski T.M."/>
            <person name="Davidsen T.M."/>
            <person name="Wayne K.J."/>
            <person name="Tettelin H."/>
            <person name="Glass J.I."/>
            <person name="Rusch D."/>
            <person name="Podicherti R."/>
            <person name="Tsui H.-C.T."/>
            <person name="Winkler M.E."/>
        </authorList>
    </citation>
    <scope>NUCLEOTIDE SEQUENCE</scope>
</reference>
<gene>
    <name evidence="2" type="ORF">METZ01_LOCUS408020</name>
</gene>
<protein>
    <recommendedName>
        <fullName evidence="1">Berberine/berberine-like domain-containing protein</fullName>
    </recommendedName>
</protein>
<dbReference type="Gene3D" id="3.30.465.10">
    <property type="match status" value="1"/>
</dbReference>
<dbReference type="Pfam" id="PF08031">
    <property type="entry name" value="BBE"/>
    <property type="match status" value="1"/>
</dbReference>
<name>A0A382W8H1_9ZZZZ</name>
<proteinExistence type="predicted"/>
<evidence type="ECO:0000259" key="1">
    <source>
        <dbReference type="Pfam" id="PF08031"/>
    </source>
</evidence>